<dbReference type="STRING" id="93759.A0A1R3KML4"/>
<dbReference type="GO" id="GO:0005886">
    <property type="term" value="C:plasma membrane"/>
    <property type="evidence" value="ECO:0007669"/>
    <property type="project" value="TreeGrafter"/>
</dbReference>
<dbReference type="GO" id="GO:0005789">
    <property type="term" value="C:endoplasmic reticulum membrane"/>
    <property type="evidence" value="ECO:0007669"/>
    <property type="project" value="InterPro"/>
</dbReference>
<evidence type="ECO:0000313" key="1">
    <source>
        <dbReference type="EMBL" id="OMP08335.1"/>
    </source>
</evidence>
<dbReference type="AlphaFoldDB" id="A0A1R3KML4"/>
<name>A0A1R3KML4_9ROSI</name>
<sequence length="190" mass="21544">MICKDKFLIKSTVVHARTTDEDVSSATFVKDDGRYVEENLLKVVLVMPQSEKVKHVEDLKLIKSVLEDDLKVVKGVVKDIVEKVNSKVNELELLLLDAEAKHLFFLMENETLKQEAVVLGKEVMKMANALHRSEQDRETLHQEVTLLRKIEKKLSSGVPSLICLYGSTLQRLSAIPFAFAPLNLRLETVF</sequence>
<dbReference type="PANTHER" id="PTHR10809:SF45">
    <property type="entry name" value="VESICLE-ASSOCIATED PROTEIN 2-2"/>
    <property type="match status" value="1"/>
</dbReference>
<dbReference type="Proteomes" id="UP000187203">
    <property type="component" value="Unassembled WGS sequence"/>
</dbReference>
<keyword evidence="2" id="KW-1185">Reference proteome</keyword>
<accession>A0A1R3KML4</accession>
<dbReference type="OrthoDB" id="10448057at2759"/>
<dbReference type="GO" id="GO:0090158">
    <property type="term" value="P:endoplasmic reticulum membrane organization"/>
    <property type="evidence" value="ECO:0007669"/>
    <property type="project" value="TreeGrafter"/>
</dbReference>
<dbReference type="InterPro" id="IPR016763">
    <property type="entry name" value="VAP"/>
</dbReference>
<comment type="caution">
    <text evidence="1">The sequence shown here is derived from an EMBL/GenBank/DDBJ whole genome shotgun (WGS) entry which is preliminary data.</text>
</comment>
<dbReference type="PANTHER" id="PTHR10809">
    <property type="entry name" value="VESICLE-ASSOCIATED MEMBRANE PROTEIN-ASSOCIATED PROTEIN"/>
    <property type="match status" value="1"/>
</dbReference>
<proteinExistence type="predicted"/>
<gene>
    <name evidence="1" type="ORF">COLO4_06569</name>
</gene>
<evidence type="ECO:0000313" key="2">
    <source>
        <dbReference type="Proteomes" id="UP000187203"/>
    </source>
</evidence>
<dbReference type="GO" id="GO:0061817">
    <property type="term" value="P:endoplasmic reticulum-plasma membrane tethering"/>
    <property type="evidence" value="ECO:0007669"/>
    <property type="project" value="TreeGrafter"/>
</dbReference>
<dbReference type="EMBL" id="AWUE01012782">
    <property type="protein sequence ID" value="OMP08335.1"/>
    <property type="molecule type" value="Genomic_DNA"/>
</dbReference>
<protein>
    <submittedName>
        <fullName evidence="1">Uncharacterized protein</fullName>
    </submittedName>
</protein>
<reference evidence="2" key="1">
    <citation type="submission" date="2013-09" db="EMBL/GenBank/DDBJ databases">
        <title>Corchorus olitorius genome sequencing.</title>
        <authorList>
            <person name="Alam M."/>
            <person name="Haque M.S."/>
            <person name="Islam M.S."/>
            <person name="Emdad E.M."/>
            <person name="Islam M.M."/>
            <person name="Ahmed B."/>
            <person name="Halim A."/>
            <person name="Hossen Q.M.M."/>
            <person name="Hossain M.Z."/>
            <person name="Ahmed R."/>
            <person name="Khan M.M."/>
            <person name="Islam R."/>
            <person name="Rashid M.M."/>
            <person name="Khan S.A."/>
            <person name="Rahman M.S."/>
            <person name="Alam M."/>
            <person name="Yahiya A.S."/>
            <person name="Khan M.S."/>
            <person name="Azam M.S."/>
            <person name="Haque T."/>
            <person name="Lashkar M.Z.H."/>
            <person name="Akhand A.I."/>
            <person name="Morshed G."/>
            <person name="Roy S."/>
            <person name="Uddin K.S."/>
            <person name="Rabeya T."/>
            <person name="Hossain A.S."/>
            <person name="Chowdhury A."/>
            <person name="Snigdha A.R."/>
            <person name="Mortoza M.S."/>
            <person name="Matin S.A."/>
            <person name="Hoque S.M.E."/>
            <person name="Islam M.K."/>
            <person name="Roy D.K."/>
            <person name="Haider R."/>
            <person name="Moosa M.M."/>
            <person name="Elias S.M."/>
            <person name="Hasan A.M."/>
            <person name="Jahan S."/>
            <person name="Shafiuddin M."/>
            <person name="Mahmood N."/>
            <person name="Shommy N.S."/>
        </authorList>
    </citation>
    <scope>NUCLEOTIDE SEQUENCE [LARGE SCALE GENOMIC DNA]</scope>
    <source>
        <strain evidence="2">cv. O-4</strain>
    </source>
</reference>
<organism evidence="1 2">
    <name type="scientific">Corchorus olitorius</name>
    <dbReference type="NCBI Taxonomy" id="93759"/>
    <lineage>
        <taxon>Eukaryota</taxon>
        <taxon>Viridiplantae</taxon>
        <taxon>Streptophyta</taxon>
        <taxon>Embryophyta</taxon>
        <taxon>Tracheophyta</taxon>
        <taxon>Spermatophyta</taxon>
        <taxon>Magnoliopsida</taxon>
        <taxon>eudicotyledons</taxon>
        <taxon>Gunneridae</taxon>
        <taxon>Pentapetalae</taxon>
        <taxon>rosids</taxon>
        <taxon>malvids</taxon>
        <taxon>Malvales</taxon>
        <taxon>Malvaceae</taxon>
        <taxon>Grewioideae</taxon>
        <taxon>Apeibeae</taxon>
        <taxon>Corchorus</taxon>
    </lineage>
</organism>